<name>A0ABW4GJJ0_9ACTN</name>
<evidence type="ECO:0000256" key="1">
    <source>
        <dbReference type="SAM" id="Phobius"/>
    </source>
</evidence>
<feature type="transmembrane region" description="Helical" evidence="1">
    <location>
        <begin position="141"/>
        <end position="161"/>
    </location>
</feature>
<sequence>MRPPQRLARIAGLFYLIVAIFGGFAHLYVRAKVYVPGDATTTAHNTVANAGLVRVGFVADLVQAPFFLFVAMALYLLLRHVNKDVARTMVIFVAVAVAITCLNMVHQLAALLVATEAPYASALSPQGSDALVLLMFDLHHYGYLIAQIFFGLWLLPLGYLVHRSRMFPRTLGVLLVAGCGGYLVDAFALFLAPDLGAALSPFVVTPAGVAEIVMLIWLLVKGVRTPRQDGPVPAAA</sequence>
<dbReference type="Proteomes" id="UP001597097">
    <property type="component" value="Unassembled WGS sequence"/>
</dbReference>
<feature type="transmembrane region" description="Helical" evidence="1">
    <location>
        <begin position="51"/>
        <end position="78"/>
    </location>
</feature>
<dbReference type="InterPro" id="IPR025495">
    <property type="entry name" value="DUF4386"/>
</dbReference>
<feature type="transmembrane region" description="Helical" evidence="1">
    <location>
        <begin position="90"/>
        <end position="114"/>
    </location>
</feature>
<feature type="transmembrane region" description="Helical" evidence="1">
    <location>
        <begin position="198"/>
        <end position="220"/>
    </location>
</feature>
<accession>A0ABW4GJJ0</accession>
<evidence type="ECO:0000313" key="3">
    <source>
        <dbReference type="Proteomes" id="UP001597097"/>
    </source>
</evidence>
<dbReference type="Pfam" id="PF14329">
    <property type="entry name" value="DUF4386"/>
    <property type="match status" value="1"/>
</dbReference>
<feature type="transmembrane region" description="Helical" evidence="1">
    <location>
        <begin position="12"/>
        <end position="31"/>
    </location>
</feature>
<dbReference type="RefSeq" id="WP_219536441.1">
    <property type="nucleotide sequence ID" value="NZ_JAHKRM010000030.1"/>
</dbReference>
<organism evidence="2 3">
    <name type="scientific">Nonomuraea guangzhouensis</name>
    <dbReference type="NCBI Taxonomy" id="1291555"/>
    <lineage>
        <taxon>Bacteria</taxon>
        <taxon>Bacillati</taxon>
        <taxon>Actinomycetota</taxon>
        <taxon>Actinomycetes</taxon>
        <taxon>Streptosporangiales</taxon>
        <taxon>Streptosporangiaceae</taxon>
        <taxon>Nonomuraea</taxon>
    </lineage>
</organism>
<feature type="transmembrane region" description="Helical" evidence="1">
    <location>
        <begin position="173"/>
        <end position="192"/>
    </location>
</feature>
<keyword evidence="3" id="KW-1185">Reference proteome</keyword>
<evidence type="ECO:0000313" key="2">
    <source>
        <dbReference type="EMBL" id="MFD1542755.1"/>
    </source>
</evidence>
<protein>
    <submittedName>
        <fullName evidence="2">DUF4386 domain-containing protein</fullName>
    </submittedName>
</protein>
<proteinExistence type="predicted"/>
<keyword evidence="1" id="KW-0812">Transmembrane</keyword>
<gene>
    <name evidence="2" type="ORF">ACFSJ0_37280</name>
</gene>
<keyword evidence="1" id="KW-1133">Transmembrane helix</keyword>
<dbReference type="EMBL" id="JBHUCM010000033">
    <property type="protein sequence ID" value="MFD1542755.1"/>
    <property type="molecule type" value="Genomic_DNA"/>
</dbReference>
<keyword evidence="1" id="KW-0472">Membrane</keyword>
<reference evidence="3" key="1">
    <citation type="journal article" date="2019" name="Int. J. Syst. Evol. Microbiol.">
        <title>The Global Catalogue of Microorganisms (GCM) 10K type strain sequencing project: providing services to taxonomists for standard genome sequencing and annotation.</title>
        <authorList>
            <consortium name="The Broad Institute Genomics Platform"/>
            <consortium name="The Broad Institute Genome Sequencing Center for Infectious Disease"/>
            <person name="Wu L."/>
            <person name="Ma J."/>
        </authorList>
    </citation>
    <scope>NUCLEOTIDE SEQUENCE [LARGE SCALE GENOMIC DNA]</scope>
    <source>
        <strain evidence="3">CGMCC 1.15399</strain>
    </source>
</reference>
<comment type="caution">
    <text evidence="2">The sequence shown here is derived from an EMBL/GenBank/DDBJ whole genome shotgun (WGS) entry which is preliminary data.</text>
</comment>